<evidence type="ECO:0000259" key="5">
    <source>
        <dbReference type="Pfam" id="PF12255"/>
    </source>
</evidence>
<proteinExistence type="predicted"/>
<evidence type="ECO:0000256" key="2">
    <source>
        <dbReference type="ARBA" id="ARBA00022525"/>
    </source>
</evidence>
<keyword evidence="8" id="KW-1185">Reference proteome</keyword>
<dbReference type="Gene3D" id="2.180.10.10">
    <property type="entry name" value="RHS repeat-associated core"/>
    <property type="match status" value="1"/>
</dbReference>
<feature type="region of interest" description="Disordered" evidence="4">
    <location>
        <begin position="1"/>
        <end position="20"/>
    </location>
</feature>
<dbReference type="InterPro" id="IPR022044">
    <property type="entry name" value="TcdB_toxin_mid/C"/>
</dbReference>
<dbReference type="InterPro" id="IPR003284">
    <property type="entry name" value="Sal_SpvB"/>
</dbReference>
<evidence type="ECO:0000256" key="3">
    <source>
        <dbReference type="ARBA" id="ARBA00023026"/>
    </source>
</evidence>
<accession>A0A656HCD2</accession>
<gene>
    <name evidence="7" type="ORF">Thini_0448</name>
</gene>
<feature type="compositionally biased region" description="Basic and acidic residues" evidence="4">
    <location>
        <begin position="1"/>
        <end position="15"/>
    </location>
</feature>
<protein>
    <submittedName>
        <fullName evidence="7">RHS repeat-associated core domain-containing protein</fullName>
    </submittedName>
</protein>
<evidence type="ECO:0000313" key="8">
    <source>
        <dbReference type="Proteomes" id="UP000005317"/>
    </source>
</evidence>
<evidence type="ECO:0000259" key="6">
    <source>
        <dbReference type="Pfam" id="PF12256"/>
    </source>
</evidence>
<dbReference type="PRINTS" id="PR01341">
    <property type="entry name" value="SALSPVBPROT"/>
</dbReference>
<comment type="subcellular location">
    <subcellularLocation>
        <location evidence="1">Secreted</location>
    </subcellularLocation>
</comment>
<dbReference type="GO" id="GO:0005576">
    <property type="term" value="C:extracellular region"/>
    <property type="evidence" value="ECO:0007669"/>
    <property type="project" value="UniProtKB-SubCell"/>
</dbReference>
<evidence type="ECO:0000313" key="7">
    <source>
        <dbReference type="EMBL" id="EIJ33096.1"/>
    </source>
</evidence>
<dbReference type="Pfam" id="PF03534">
    <property type="entry name" value="SpvB"/>
    <property type="match status" value="1"/>
</dbReference>
<dbReference type="RefSeq" id="WP_002707057.1">
    <property type="nucleotide sequence ID" value="NZ_JH651384.1"/>
</dbReference>
<dbReference type="InterPro" id="IPR029058">
    <property type="entry name" value="AB_hydrolase_fold"/>
</dbReference>
<dbReference type="InterPro" id="IPR050708">
    <property type="entry name" value="T6SS_VgrG/RHS"/>
</dbReference>
<feature type="region of interest" description="Disordered" evidence="4">
    <location>
        <begin position="2279"/>
        <end position="2302"/>
    </location>
</feature>
<sequence length="2571" mass="289957">MQEQHDQKNTSEDNFRVTAPAISLPKGGGAIRGMGEKFAANPVTGTGSLSVPIATSPGRNGFGPQLALSYDSGAGNGIFGLGWNLALPSITRRTDKGLPQYRDGENSDSFILSGSEDLVPLNSLSSREVDSETYQVRLYRPRVEGLFARIECWTRNRDGDVHWRSFSKDNILSIYGRDTGSRITDPADGTRTFSWLLSETRDDKGNAVLYDYKAENTDGVDVSLLHQRNRTEITANRYIKRIRYGNKLTLLDEQGNRPVFLSNDQLLNADWMFEVVLDYGEHTGDTPTPDETGQWPYRPDAFSNYRAGFEVRTSRLCQRVLMFHHFPEQAEVGRNCLVRSTDFHYTDQHYSVIRSVTQSGYHKQADGRYQSRQLPPLEFEYSQAQISGELCILDKESLENLPAGLDGQVYQWLDLDGEGLSGILTQQAEGWFYKRNYSPLNTFRDDQGELQTRARFASQEMVARKPSLMTAGDGQYQFLDLAGDGQLEAVTFAGTTPGFYERTTLDDWEWFQPFRSLPNIDWANPNLKFVDLTGDGHADILISEDELFCWYPSLGEAGFGLTETVRKVLDEEHGPRIVFADGTQSIFLADMSGDGLTDIVRIRNGEVCYWPNQGYGHFGSRISMDAAPWFDHPDLFNQQRIRLADIDGSGVTDILYLGRDNIQVYFNLSGNTWGNRHDIRHFPATDNIGNVQVVDLLGNGTACLVWSSPLPADTRQPLRYLDLMGGQKPHLLIASRNNLGLETRIEYTPSTRFYLQDKLAGKPWITRLPFPVHCVEKVTVTDKWRGTRFTTQYSYHHGYFDGVEREFRGFGRVEQVDVEAYGEFSAGNASSPYISQDKTLYQPPVKTVTWFHTGVFLDRQRILSHFGEEYFPNGFNTSYREHPLPEPDFADHDLSDSEWREALRACKGMMLRQEIYELDVAALERGEHLPVKLFSTAFHNCHIRRLQERGNNRYAVFLVTESEALTYHYELALPADPAEVLPEPDPRIAHTLNLTTDNHGNVLQAVAAVYPRRQPYTETGLPEAALAKIIAVQQGEPHLLYTENHLTRAEEWVNTPDVYRLPVPCEVLTYEVTGIPLRSGSLYYSLAQLRNQYSFCEEYQPLDGRTALVEIAYHDIAGNLPQKRCVEHVRTLFFNDDLINPLPFRSLSRLGLPFESYKLALTSDLLDRVFAGRLETNSPSRQMLDDASQSGYLGGNNLAARFSDKTGSGEYWMRSGIAGFSADAARHFYLPERYTDAFGNTTELAYDQDDLFITASTDPIGNRASIEAFDYRVLAPRILRDMNGNETEARFDLLGLPVITASRGKQGEGDHLDGLENAQLDPDSATLAAFFTGSPYTAAHAEQTRVWLGNATSRHIYYFGEVQRTDANGNSVTVWGEHPACACGIVRERHVSQSDGNPSPLQVAFEYSDGGGNVLVKKVQAEPEQAGGALRWIANGKTVLNNKGKPVKQYEPYFSTSRTVTGEDIPDHRFEEPREEGVTPILYYDAAGRVMRTELPDGTLSRVEFSPWHVSSYDPGDTVLESGNVWYGSHVGDTALMQQVASYAGTPARTFLDKLGREVVSLAHNRYSDAAGVLHDEQYLTFTRLDTEGKPLWIQDARGNRVMQYIYPPVPANQADDPVSGFAPCYDIAGNLLYQYSMDAGARWMITDAAGKPFLAWDQNERIQTDSPRVMETRVFHNTYDALHRPLTQQLSINDAGWQVVERFVYGESQPEPETHNLRGQVYQHYDPSGLVTNRAFDFKGNLLETSRQLAQAYTAPVVDWAEGAATAQLEAETFIQRTGYDALNRMIRLENWHREGSQAAVYTPTYNERGVLQGETLAVRGRVTEAIGLIRYNAKGQRSSLRYGNNTESRYEYDPQTFRLVRLRTESLTGSRRLQDLRYSYDPVGNIVAIRDEAQQTVYFNNSAIAPHGAYRYDALYRLIQAEGREHATQNNVQRENTPFEPLGGIPFANSPEALQRYREDYQYDAVGNILSLTHSGGGNLRWKRCYQYALDSNRLLATGRAGEIAPPDAPCHAPYVAQPTLSLRYDYDTHGSMLNLERVGEAFYLRWDYRDMIHHVNLGGGGVAWYNYDAGKQRTRKRIEHNANRVEERLYLGGMELYRRWQNGALVEEIETHHLFADDQRILIVEDVLSTDNPRLETNTTLFRYQYGNHLGSVALEMDAAANIISYEEYHPYGTTAYHAVNADIRTTKKRYRYTGMERDEETGLSYHTARYYLPRLVRWISSDPMGIKDGLNEYLYVKNLPISLNDKNGLQASASEYSMPGLPGGVGDSPCNNCGTPIPESTPRVPESTPRVPESTPRDPHLRRRVLIIGIDGGVLGLPTSGEQERDGDTTIGRILDHQEANHPDNIDVEAHYVRPGLTNFTSTQATLDWLDKREIELGYQFDSIIIVGYSHGGLIAMDLSHEFNEQHRNVDLLVTIDPAFSVFDNPSCGLFNPIETSVPDNVGLHYNFYQENRVSPGGSNVLLSRGRRHTGNPDVVSNENLTSLGVDHHNIDDLTESFVSNIISSSVSRGGRMPLAEYRAQRQSLDRSISREITRRIGQIERSTGTILDQIWLNMRFRVLFSPALQT</sequence>
<dbReference type="Pfam" id="PF12255">
    <property type="entry name" value="TcdB_toxin_midC"/>
    <property type="match status" value="1"/>
</dbReference>
<dbReference type="InterPro" id="IPR022385">
    <property type="entry name" value="Rhs_assc_core"/>
</dbReference>
<dbReference type="NCBIfam" id="TIGR03696">
    <property type="entry name" value="Rhs_assc_core"/>
    <property type="match status" value="1"/>
</dbReference>
<dbReference type="GO" id="GO:0005737">
    <property type="term" value="C:cytoplasm"/>
    <property type="evidence" value="ECO:0007669"/>
    <property type="project" value="InterPro"/>
</dbReference>
<evidence type="ECO:0000256" key="4">
    <source>
        <dbReference type="SAM" id="MobiDB-lite"/>
    </source>
</evidence>
<dbReference type="PANTHER" id="PTHR32305:SF15">
    <property type="entry name" value="PROTEIN RHSA-RELATED"/>
    <property type="match status" value="1"/>
</dbReference>
<dbReference type="InterPro" id="IPR022045">
    <property type="entry name" value="TcdB_toxin_mid/N"/>
</dbReference>
<name>A0A656HCD2_THINJ</name>
<dbReference type="InterPro" id="IPR028994">
    <property type="entry name" value="Integrin_alpha_N"/>
</dbReference>
<keyword evidence="3" id="KW-0843">Virulence</keyword>
<dbReference type="SUPFAM" id="SSF53474">
    <property type="entry name" value="alpha/beta-Hydrolases"/>
    <property type="match status" value="1"/>
</dbReference>
<dbReference type="OrthoDB" id="5624979at2"/>
<feature type="domain" description="Insecticide toxin TcdB middle/N-terminal" evidence="6">
    <location>
        <begin position="687"/>
        <end position="819"/>
    </location>
</feature>
<dbReference type="PANTHER" id="PTHR32305">
    <property type="match status" value="1"/>
</dbReference>
<dbReference type="Pfam" id="PF12256">
    <property type="entry name" value="TcdB_toxin_midN"/>
    <property type="match status" value="1"/>
</dbReference>
<dbReference type="SUPFAM" id="SSF69318">
    <property type="entry name" value="Integrin alpha N-terminal domain"/>
    <property type="match status" value="1"/>
</dbReference>
<dbReference type="EMBL" id="JH651384">
    <property type="protein sequence ID" value="EIJ33096.1"/>
    <property type="molecule type" value="Genomic_DNA"/>
</dbReference>
<organism evidence="7 8">
    <name type="scientific">Thiothrix nivea (strain ATCC 35100 / DSM 5205 / JP2)</name>
    <dbReference type="NCBI Taxonomy" id="870187"/>
    <lineage>
        <taxon>Bacteria</taxon>
        <taxon>Pseudomonadati</taxon>
        <taxon>Pseudomonadota</taxon>
        <taxon>Gammaproteobacteria</taxon>
        <taxon>Thiotrichales</taxon>
        <taxon>Thiotrichaceae</taxon>
        <taxon>Thiothrix</taxon>
    </lineage>
</organism>
<feature type="domain" description="Insecticide toxin TcdB middle/C-terminal" evidence="5">
    <location>
        <begin position="902"/>
        <end position="1049"/>
    </location>
</feature>
<evidence type="ECO:0000256" key="1">
    <source>
        <dbReference type="ARBA" id="ARBA00004613"/>
    </source>
</evidence>
<dbReference type="Proteomes" id="UP000005317">
    <property type="component" value="Unassembled WGS sequence"/>
</dbReference>
<keyword evidence="2" id="KW-0964">Secreted</keyword>
<reference evidence="8" key="1">
    <citation type="journal article" date="2011" name="Stand. Genomic Sci.">
        <title>Genome sequence of the filamentous, gliding Thiothrix nivea neotype strain (JP2(T)).</title>
        <authorList>
            <person name="Lapidus A."/>
            <person name="Nolan M."/>
            <person name="Lucas S."/>
            <person name="Glavina Del Rio T."/>
            <person name="Tice H."/>
            <person name="Cheng J.F."/>
            <person name="Tapia R."/>
            <person name="Han C."/>
            <person name="Goodwin L."/>
            <person name="Pitluck S."/>
            <person name="Liolios K."/>
            <person name="Pagani I."/>
            <person name="Ivanova N."/>
            <person name="Huntemann M."/>
            <person name="Mavromatis K."/>
            <person name="Mikhailova N."/>
            <person name="Pati A."/>
            <person name="Chen A."/>
            <person name="Palaniappan K."/>
            <person name="Land M."/>
            <person name="Brambilla E.M."/>
            <person name="Rohde M."/>
            <person name="Abt B."/>
            <person name="Verbarg S."/>
            <person name="Goker M."/>
            <person name="Bristow J."/>
            <person name="Eisen J.A."/>
            <person name="Markowitz V."/>
            <person name="Hugenholtz P."/>
            <person name="Kyrpides N.C."/>
            <person name="Klenk H.P."/>
            <person name="Woyke T."/>
        </authorList>
    </citation>
    <scope>NUCLEOTIDE SEQUENCE [LARGE SCALE GENOMIC DNA]</scope>
    <source>
        <strain evidence="8">ATCC 35100 / DSM 5205 / JP2</strain>
    </source>
</reference>